<feature type="binding site" evidence="17">
    <location>
        <position position="73"/>
    </location>
    <ligand>
        <name>ATP</name>
        <dbReference type="ChEBI" id="CHEBI:30616"/>
    </ligand>
</feature>
<keyword evidence="3" id="KW-1003">Cell membrane</keyword>
<feature type="transmembrane region" description="Helical" evidence="19">
    <location>
        <begin position="93"/>
        <end position="114"/>
    </location>
</feature>
<proteinExistence type="inferred from homology"/>
<evidence type="ECO:0000256" key="6">
    <source>
        <dbReference type="ARBA" id="ARBA00022692"/>
    </source>
</evidence>
<comment type="cofactor">
    <cofactor evidence="18">
        <name>Mg(2+)</name>
        <dbReference type="ChEBI" id="CHEBI:18420"/>
    </cofactor>
    <text evidence="18">Mn(2+), Zn(2+), Cd(2+) and Co(2+) support activity to lesser extents.</text>
</comment>
<reference evidence="20 21" key="1">
    <citation type="journal article" date="2016" name="Nat. Commun.">
        <title>Thousands of microbial genomes shed light on interconnected biogeochemical processes in an aquifer system.</title>
        <authorList>
            <person name="Anantharaman K."/>
            <person name="Brown C.T."/>
            <person name="Hug L.A."/>
            <person name="Sharon I."/>
            <person name="Castelle C.J."/>
            <person name="Probst A.J."/>
            <person name="Thomas B.C."/>
            <person name="Singh A."/>
            <person name="Wilkins M.J."/>
            <person name="Karaoz U."/>
            <person name="Brodie E.L."/>
            <person name="Williams K.H."/>
            <person name="Hubbard S.S."/>
            <person name="Banfield J.F."/>
        </authorList>
    </citation>
    <scope>NUCLEOTIDE SEQUENCE [LARGE SCALE GENOMIC DNA]</scope>
</reference>
<evidence type="ECO:0000256" key="1">
    <source>
        <dbReference type="ARBA" id="ARBA00004651"/>
    </source>
</evidence>
<evidence type="ECO:0000256" key="10">
    <source>
        <dbReference type="ARBA" id="ARBA00022989"/>
    </source>
</evidence>
<evidence type="ECO:0000256" key="5">
    <source>
        <dbReference type="ARBA" id="ARBA00022679"/>
    </source>
</evidence>
<keyword evidence="6 19" id="KW-0812">Transmembrane</keyword>
<dbReference type="InterPro" id="IPR000829">
    <property type="entry name" value="DAGK"/>
</dbReference>
<feature type="transmembrane region" description="Helical" evidence="19">
    <location>
        <begin position="53"/>
        <end position="72"/>
    </location>
</feature>
<evidence type="ECO:0000256" key="13">
    <source>
        <dbReference type="ARBA" id="ARBA00023209"/>
    </source>
</evidence>
<protein>
    <recommendedName>
        <fullName evidence="22">Diacylglycerol kinase</fullName>
    </recommendedName>
</protein>
<keyword evidence="5" id="KW-0808">Transferase</keyword>
<evidence type="ECO:0000256" key="12">
    <source>
        <dbReference type="ARBA" id="ARBA00023136"/>
    </source>
</evidence>
<dbReference type="GO" id="GO:0046872">
    <property type="term" value="F:metal ion binding"/>
    <property type="evidence" value="ECO:0007669"/>
    <property type="project" value="UniProtKB-KW"/>
</dbReference>
<keyword evidence="8" id="KW-0418">Kinase</keyword>
<sequence>MHFLKKHHLSFKNAFAGLFWALKTQQNFRIHVLLACVALVLSIILKISRGEFAVVIMTIAFGLGTEMVNTSIEEMTDLITIEWRKEAKIAKDVAAGMMLTTAFGAIGVSLIIFLPRLLVLFGF</sequence>
<dbReference type="GO" id="GO:0008654">
    <property type="term" value="P:phospholipid biosynthetic process"/>
    <property type="evidence" value="ECO:0007669"/>
    <property type="project" value="UniProtKB-KW"/>
</dbReference>
<comment type="caution">
    <text evidence="20">The sequence shown here is derived from an EMBL/GenBank/DDBJ whole genome shotgun (WGS) entry which is preliminary data.</text>
</comment>
<dbReference type="CDD" id="cd14265">
    <property type="entry name" value="UDPK_IM_like"/>
    <property type="match status" value="1"/>
</dbReference>
<evidence type="ECO:0000313" key="21">
    <source>
        <dbReference type="Proteomes" id="UP000176923"/>
    </source>
</evidence>
<keyword evidence="10 19" id="KW-1133">Transmembrane helix</keyword>
<keyword evidence="11" id="KW-0443">Lipid metabolism</keyword>
<evidence type="ECO:0000256" key="16">
    <source>
        <dbReference type="PIRSR" id="PIRSR600829-2"/>
    </source>
</evidence>
<evidence type="ECO:0000256" key="14">
    <source>
        <dbReference type="ARBA" id="ARBA00023264"/>
    </source>
</evidence>
<keyword evidence="12 19" id="KW-0472">Membrane</keyword>
<keyword evidence="9 17" id="KW-0067">ATP-binding</keyword>
<organism evidence="20 21">
    <name type="scientific">Candidatus Gottesmanbacteria bacterium RIFCSPHIGHO2_02_FULL_39_11</name>
    <dbReference type="NCBI Taxonomy" id="1798382"/>
    <lineage>
        <taxon>Bacteria</taxon>
        <taxon>Candidatus Gottesmaniibacteriota</taxon>
    </lineage>
</organism>
<dbReference type="InterPro" id="IPR033717">
    <property type="entry name" value="UDPK"/>
</dbReference>
<keyword evidence="13" id="KW-0594">Phospholipid biosynthesis</keyword>
<evidence type="ECO:0000256" key="19">
    <source>
        <dbReference type="SAM" id="Phobius"/>
    </source>
</evidence>
<evidence type="ECO:0000256" key="9">
    <source>
        <dbReference type="ARBA" id="ARBA00022840"/>
    </source>
</evidence>
<dbReference type="GO" id="GO:0016301">
    <property type="term" value="F:kinase activity"/>
    <property type="evidence" value="ECO:0007669"/>
    <property type="project" value="UniProtKB-KW"/>
</dbReference>
<evidence type="ECO:0000313" key="20">
    <source>
        <dbReference type="EMBL" id="OGG16254.1"/>
    </source>
</evidence>
<evidence type="ECO:0000256" key="7">
    <source>
        <dbReference type="ARBA" id="ARBA00022741"/>
    </source>
</evidence>
<comment type="subcellular location">
    <subcellularLocation>
        <location evidence="1">Cell membrane</location>
        <topology evidence="1">Multi-pass membrane protein</topology>
    </subcellularLocation>
</comment>
<evidence type="ECO:0000256" key="18">
    <source>
        <dbReference type="PIRSR" id="PIRSR600829-4"/>
    </source>
</evidence>
<keyword evidence="18" id="KW-0479">Metal-binding</keyword>
<evidence type="ECO:0000256" key="2">
    <source>
        <dbReference type="ARBA" id="ARBA00005967"/>
    </source>
</evidence>
<evidence type="ECO:0000256" key="8">
    <source>
        <dbReference type="ARBA" id="ARBA00022777"/>
    </source>
</evidence>
<evidence type="ECO:0000256" key="4">
    <source>
        <dbReference type="ARBA" id="ARBA00022516"/>
    </source>
</evidence>
<dbReference type="PANTHER" id="PTHR34299:SF1">
    <property type="entry name" value="DIACYLGLYCEROL KINASE"/>
    <property type="match status" value="1"/>
</dbReference>
<keyword evidence="18" id="KW-0460">Magnesium</keyword>
<dbReference type="EMBL" id="MFJL01000014">
    <property type="protein sequence ID" value="OGG16254.1"/>
    <property type="molecule type" value="Genomic_DNA"/>
</dbReference>
<dbReference type="InterPro" id="IPR036945">
    <property type="entry name" value="DAGK_sf"/>
</dbReference>
<feature type="transmembrane region" description="Helical" evidence="19">
    <location>
        <begin position="28"/>
        <end position="47"/>
    </location>
</feature>
<evidence type="ECO:0000256" key="15">
    <source>
        <dbReference type="PIRSR" id="PIRSR600829-1"/>
    </source>
</evidence>
<evidence type="ECO:0000256" key="11">
    <source>
        <dbReference type="ARBA" id="ARBA00023098"/>
    </source>
</evidence>
<evidence type="ECO:0000256" key="17">
    <source>
        <dbReference type="PIRSR" id="PIRSR600829-3"/>
    </source>
</evidence>
<accession>A0A1F5ZV81</accession>
<feature type="binding site" evidence="18">
    <location>
        <position position="73"/>
    </location>
    <ligand>
        <name>a divalent metal cation</name>
        <dbReference type="ChEBI" id="CHEBI:60240"/>
    </ligand>
</feature>
<name>A0A1F5ZV81_9BACT</name>
<feature type="active site" description="Proton acceptor" evidence="15">
    <location>
        <position position="66"/>
    </location>
</feature>
<dbReference type="PANTHER" id="PTHR34299">
    <property type="entry name" value="DIACYLGLYCEROL KINASE"/>
    <property type="match status" value="1"/>
</dbReference>
<feature type="binding site" evidence="16">
    <location>
        <position position="66"/>
    </location>
    <ligand>
        <name>substrate</name>
    </ligand>
</feature>
<keyword evidence="4" id="KW-0444">Lipid biosynthesis</keyword>
<dbReference type="Proteomes" id="UP000176923">
    <property type="component" value="Unassembled WGS sequence"/>
</dbReference>
<evidence type="ECO:0008006" key="22">
    <source>
        <dbReference type="Google" id="ProtNLM"/>
    </source>
</evidence>
<evidence type="ECO:0000256" key="3">
    <source>
        <dbReference type="ARBA" id="ARBA00022475"/>
    </source>
</evidence>
<dbReference type="Pfam" id="PF01219">
    <property type="entry name" value="DAGK_prokar"/>
    <property type="match status" value="1"/>
</dbReference>
<dbReference type="Gene3D" id="1.10.287.3610">
    <property type="match status" value="1"/>
</dbReference>
<keyword evidence="14" id="KW-1208">Phospholipid metabolism</keyword>
<gene>
    <name evidence="20" type="ORF">A3D77_02225</name>
</gene>
<dbReference type="GO" id="GO:0005886">
    <property type="term" value="C:plasma membrane"/>
    <property type="evidence" value="ECO:0007669"/>
    <property type="project" value="UniProtKB-SubCell"/>
</dbReference>
<dbReference type="GO" id="GO:0005524">
    <property type="term" value="F:ATP binding"/>
    <property type="evidence" value="ECO:0007669"/>
    <property type="project" value="UniProtKB-KW"/>
</dbReference>
<keyword evidence="7 17" id="KW-0547">Nucleotide-binding</keyword>
<dbReference type="STRING" id="1798382.A3D77_02225"/>
<comment type="similarity">
    <text evidence="2">Belongs to the bacterial diacylglycerol kinase family.</text>
</comment>
<dbReference type="AlphaFoldDB" id="A0A1F5ZV81"/>
<feature type="binding site" evidence="17">
    <location>
        <begin position="91"/>
        <end position="92"/>
    </location>
    <ligand>
        <name>ATP</name>
        <dbReference type="ChEBI" id="CHEBI:30616"/>
    </ligand>
</feature>